<dbReference type="RefSeq" id="WP_146596505.1">
    <property type="nucleotide sequence ID" value="NZ_SJPT01000008.1"/>
</dbReference>
<dbReference type="SUPFAM" id="SSF48403">
    <property type="entry name" value="Ankyrin repeat"/>
    <property type="match status" value="1"/>
</dbReference>
<evidence type="ECO:0000259" key="2">
    <source>
        <dbReference type="Pfam" id="PF22481"/>
    </source>
</evidence>
<protein>
    <recommendedName>
        <fullName evidence="2">DUF6985 domain-containing protein</fullName>
    </recommendedName>
</protein>
<dbReference type="Pfam" id="PF22481">
    <property type="entry name" value="DUF6985"/>
    <property type="match status" value="1"/>
</dbReference>
<dbReference type="OrthoDB" id="251582at2"/>
<gene>
    <name evidence="3" type="ORF">Pla52o_44660</name>
</gene>
<dbReference type="Gene3D" id="1.25.40.20">
    <property type="entry name" value="Ankyrin repeat-containing domain"/>
    <property type="match status" value="1"/>
</dbReference>
<feature type="region of interest" description="Disordered" evidence="1">
    <location>
        <begin position="355"/>
        <end position="376"/>
    </location>
</feature>
<dbReference type="InterPro" id="IPR054254">
    <property type="entry name" value="DUF6985"/>
</dbReference>
<dbReference type="InterPro" id="IPR036770">
    <property type="entry name" value="Ankyrin_rpt-contain_sf"/>
</dbReference>
<accession>A0A5C6C8S9</accession>
<evidence type="ECO:0000256" key="1">
    <source>
        <dbReference type="SAM" id="MobiDB-lite"/>
    </source>
</evidence>
<proteinExistence type="predicted"/>
<keyword evidence="4" id="KW-1185">Reference proteome</keyword>
<dbReference type="AlphaFoldDB" id="A0A5C6C8S9"/>
<dbReference type="Proteomes" id="UP000316304">
    <property type="component" value="Unassembled WGS sequence"/>
</dbReference>
<sequence length="396" mass="43267">MKKTIQIEGLSFTRGEDGDGWCCETSLNGWNGPEKPCDVVIEIDTDDEFSWAASDVERQPTEAQVAAVKFLLENQSRIIERVLDASLCWARYFMQNNEDWFDDDDAIESLADLRDNLGGLDILVRPQAVDGFAWIGFSTDCEWDEEHGLGIAVWKDIVIDVGQADVSFSTPCGGFDEVLPVEEKEIREHLLSSLEEQEQQAEAAYLASLPDSVKLVHAICIGDGDEVQRLKQGGAKVSEVPAQFPAPIFMAIQSQDPTVVAAIIDEGASLSVKNEEGQTPVEFAEQMVENFKITARMQAGDTDAINAMLGGLLGGDSSDPLQSIQDTLDEIRGLGGEFAEAAQDMGELFDALTGELPSRVDGGPAPRDASHDDPRQATLDTLEQWQQILKTLKQST</sequence>
<name>A0A5C6C8S9_9BACT</name>
<feature type="domain" description="DUF6985" evidence="2">
    <location>
        <begin position="32"/>
        <end position="166"/>
    </location>
</feature>
<evidence type="ECO:0000313" key="4">
    <source>
        <dbReference type="Proteomes" id="UP000316304"/>
    </source>
</evidence>
<reference evidence="3 4" key="1">
    <citation type="submission" date="2019-02" db="EMBL/GenBank/DDBJ databases">
        <title>Deep-cultivation of Planctomycetes and their phenomic and genomic characterization uncovers novel biology.</title>
        <authorList>
            <person name="Wiegand S."/>
            <person name="Jogler M."/>
            <person name="Boedeker C."/>
            <person name="Pinto D."/>
            <person name="Vollmers J."/>
            <person name="Rivas-Marin E."/>
            <person name="Kohn T."/>
            <person name="Peeters S.H."/>
            <person name="Heuer A."/>
            <person name="Rast P."/>
            <person name="Oberbeckmann S."/>
            <person name="Bunk B."/>
            <person name="Jeske O."/>
            <person name="Meyerdierks A."/>
            <person name="Storesund J.E."/>
            <person name="Kallscheuer N."/>
            <person name="Luecker S."/>
            <person name="Lage O.M."/>
            <person name="Pohl T."/>
            <person name="Merkel B.J."/>
            <person name="Hornburger P."/>
            <person name="Mueller R.-W."/>
            <person name="Bruemmer F."/>
            <person name="Labrenz M."/>
            <person name="Spormann A.M."/>
            <person name="Op Den Camp H."/>
            <person name="Overmann J."/>
            <person name="Amann R."/>
            <person name="Jetten M.S.M."/>
            <person name="Mascher T."/>
            <person name="Medema M.H."/>
            <person name="Devos D.P."/>
            <person name="Kaster A.-K."/>
            <person name="Ovreas L."/>
            <person name="Rohde M."/>
            <person name="Galperin M.Y."/>
            <person name="Jogler C."/>
        </authorList>
    </citation>
    <scope>NUCLEOTIDE SEQUENCE [LARGE SCALE GENOMIC DNA]</scope>
    <source>
        <strain evidence="3 4">Pla52o</strain>
    </source>
</reference>
<organism evidence="3 4">
    <name type="scientific">Novipirellula galeiformis</name>
    <dbReference type="NCBI Taxonomy" id="2528004"/>
    <lineage>
        <taxon>Bacteria</taxon>
        <taxon>Pseudomonadati</taxon>
        <taxon>Planctomycetota</taxon>
        <taxon>Planctomycetia</taxon>
        <taxon>Pirellulales</taxon>
        <taxon>Pirellulaceae</taxon>
        <taxon>Novipirellula</taxon>
    </lineage>
</organism>
<dbReference type="EMBL" id="SJPT01000008">
    <property type="protein sequence ID" value="TWU20588.1"/>
    <property type="molecule type" value="Genomic_DNA"/>
</dbReference>
<comment type="caution">
    <text evidence="3">The sequence shown here is derived from an EMBL/GenBank/DDBJ whole genome shotgun (WGS) entry which is preliminary data.</text>
</comment>
<evidence type="ECO:0000313" key="3">
    <source>
        <dbReference type="EMBL" id="TWU20588.1"/>
    </source>
</evidence>